<keyword evidence="1" id="KW-0472">Membrane</keyword>
<evidence type="ECO:0000313" key="3">
    <source>
        <dbReference type="Proteomes" id="UP000193144"/>
    </source>
</evidence>
<accession>A0A1Y1Y2D3</accession>
<name>A0A1Y1Y2D3_9PLEO</name>
<dbReference type="OrthoDB" id="5380385at2759"/>
<gene>
    <name evidence="2" type="ORF">BCR34DRAFT_608871</name>
</gene>
<keyword evidence="3" id="KW-1185">Reference proteome</keyword>
<feature type="transmembrane region" description="Helical" evidence="1">
    <location>
        <begin position="91"/>
        <end position="109"/>
    </location>
</feature>
<protein>
    <submittedName>
        <fullName evidence="2">Uncharacterized protein</fullName>
    </submittedName>
</protein>
<keyword evidence="1" id="KW-0812">Transmembrane</keyword>
<organism evidence="2 3">
    <name type="scientific">Clohesyomyces aquaticus</name>
    <dbReference type="NCBI Taxonomy" id="1231657"/>
    <lineage>
        <taxon>Eukaryota</taxon>
        <taxon>Fungi</taxon>
        <taxon>Dikarya</taxon>
        <taxon>Ascomycota</taxon>
        <taxon>Pezizomycotina</taxon>
        <taxon>Dothideomycetes</taxon>
        <taxon>Pleosporomycetidae</taxon>
        <taxon>Pleosporales</taxon>
        <taxon>Lindgomycetaceae</taxon>
        <taxon>Clohesyomyces</taxon>
    </lineage>
</organism>
<sequence length="223" mass="26080">MSASRANRFVRDESRDAIVERLKGNELDVMRALLPRNQNQGQGRSQSHGQGEDEVPLVLRRTTIELEILHEHEHEYANKLLDFSFDMRMRLFPNLFLLLVYVKLCTYGGTPWSLALGTLYFLSWLALEGAVLLQYLVRLFLLFNRNHARYYYANPESDATSLKGLRIFNHVLVVTLITIVFESFTSRDIVAIFLVKYTERMLDSVREFHMHDFEQMKQFEPSA</sequence>
<dbReference type="EMBL" id="MCFA01000410">
    <property type="protein sequence ID" value="ORX92172.1"/>
    <property type="molecule type" value="Genomic_DNA"/>
</dbReference>
<dbReference type="Proteomes" id="UP000193144">
    <property type="component" value="Unassembled WGS sequence"/>
</dbReference>
<dbReference type="AlphaFoldDB" id="A0A1Y1Y2D3"/>
<reference evidence="2 3" key="1">
    <citation type="submission" date="2016-07" db="EMBL/GenBank/DDBJ databases">
        <title>Pervasive Adenine N6-methylation of Active Genes in Fungi.</title>
        <authorList>
            <consortium name="DOE Joint Genome Institute"/>
            <person name="Mondo S.J."/>
            <person name="Dannebaum R.O."/>
            <person name="Kuo R.C."/>
            <person name="Labutti K."/>
            <person name="Haridas S."/>
            <person name="Kuo A."/>
            <person name="Salamov A."/>
            <person name="Ahrendt S.R."/>
            <person name="Lipzen A."/>
            <person name="Sullivan W."/>
            <person name="Andreopoulos W.B."/>
            <person name="Clum A."/>
            <person name="Lindquist E."/>
            <person name="Daum C."/>
            <person name="Ramamoorthy G.K."/>
            <person name="Gryganskyi A."/>
            <person name="Culley D."/>
            <person name="Magnuson J.K."/>
            <person name="James T.Y."/>
            <person name="O'Malley M.A."/>
            <person name="Stajich J.E."/>
            <person name="Spatafora J.W."/>
            <person name="Visel A."/>
            <person name="Grigoriev I.V."/>
        </authorList>
    </citation>
    <scope>NUCLEOTIDE SEQUENCE [LARGE SCALE GENOMIC DNA]</scope>
    <source>
        <strain evidence="2 3">CBS 115471</strain>
    </source>
</reference>
<feature type="transmembrane region" description="Helical" evidence="1">
    <location>
        <begin position="121"/>
        <end position="143"/>
    </location>
</feature>
<keyword evidence="1" id="KW-1133">Transmembrane helix</keyword>
<comment type="caution">
    <text evidence="2">The sequence shown here is derived from an EMBL/GenBank/DDBJ whole genome shotgun (WGS) entry which is preliminary data.</text>
</comment>
<proteinExistence type="predicted"/>
<evidence type="ECO:0000313" key="2">
    <source>
        <dbReference type="EMBL" id="ORX92172.1"/>
    </source>
</evidence>
<evidence type="ECO:0000256" key="1">
    <source>
        <dbReference type="SAM" id="Phobius"/>
    </source>
</evidence>